<reference evidence="5" key="1">
    <citation type="submission" date="2021-01" db="EMBL/GenBank/DDBJ databases">
        <authorList>
            <person name="Corre E."/>
            <person name="Pelletier E."/>
            <person name="Niang G."/>
            <person name="Scheremetjew M."/>
            <person name="Finn R."/>
            <person name="Kale V."/>
            <person name="Holt S."/>
            <person name="Cochrane G."/>
            <person name="Meng A."/>
            <person name="Brown T."/>
            <person name="Cohen L."/>
        </authorList>
    </citation>
    <scope>NUCLEOTIDE SEQUENCE</scope>
    <source>
        <strain evidence="5">SoJaBio B1-5/56/2</strain>
    </source>
</reference>
<feature type="compositionally biased region" description="Basic and acidic residues" evidence="4">
    <location>
        <begin position="361"/>
        <end position="370"/>
    </location>
</feature>
<dbReference type="GO" id="GO:0005634">
    <property type="term" value="C:nucleus"/>
    <property type="evidence" value="ECO:0007669"/>
    <property type="project" value="InterPro"/>
</dbReference>
<dbReference type="InterPro" id="IPR029032">
    <property type="entry name" value="AhpD-like"/>
</dbReference>
<dbReference type="GO" id="GO:0071233">
    <property type="term" value="P:cellular response to L-leucine"/>
    <property type="evidence" value="ECO:0007669"/>
    <property type="project" value="TreeGrafter"/>
</dbReference>
<proteinExistence type="inferred from homology"/>
<dbReference type="PANTHER" id="PTHR12474">
    <property type="entry name" value="P53 REGULATED PA26 NUCLEAR PROTEIN SESTRIN"/>
    <property type="match status" value="1"/>
</dbReference>
<feature type="region of interest" description="Disordered" evidence="4">
    <location>
        <begin position="1"/>
        <end position="20"/>
    </location>
</feature>
<evidence type="ECO:0000256" key="1">
    <source>
        <dbReference type="ARBA" id="ARBA00004496"/>
    </source>
</evidence>
<comment type="subcellular location">
    <subcellularLocation>
        <location evidence="1">Cytoplasm</location>
    </subcellularLocation>
</comment>
<dbReference type="GO" id="GO:0016239">
    <property type="term" value="P:positive regulation of macroautophagy"/>
    <property type="evidence" value="ECO:0007669"/>
    <property type="project" value="TreeGrafter"/>
</dbReference>
<feature type="compositionally biased region" description="Acidic residues" evidence="4">
    <location>
        <begin position="371"/>
        <end position="398"/>
    </location>
</feature>
<feature type="region of interest" description="Disordered" evidence="4">
    <location>
        <begin position="348"/>
        <end position="399"/>
    </location>
</feature>
<dbReference type="InterPro" id="IPR006730">
    <property type="entry name" value="Sestrin"/>
</dbReference>
<keyword evidence="3" id="KW-0963">Cytoplasm</keyword>
<gene>
    <name evidence="5" type="ORF">NAES01612_LOCUS740</name>
</gene>
<sequence length="605" mass="68232">MDPGSPCGEGKGKRPPLLFPPNSEKVQLADEVVSPNKLFEKFFICEEIEERQKVVATIIGTFLRISESGRPSDVQILKQYSGLLNRFANETPCLEIRKQFRGLLATLSQKHNIPVTGTKGTSKFLAGVPTLDAEKEKQAIRWDIFRSTGRFCHLDQILIWHPSYLQAWTRTSTALMRMSGPLPVSWRSYIALLAGSRHKCTYIMRMQAEQFLSHGGDEKWLINLENCPRKLRIFAPFAAILAHQPWRMTPSLVAGLVQAGSDSWTIAELVHAELVLATWAALCGVVFGCGCVADDEIDVDLLVGGREWVGGGEEEDFESPLDGVAEGGEEKEMVEALKRGKLEWDEDVSQDSVWQGCDAEGDARGALGRDEGEEEEEEEEEDEEEEEEYGKEEGEDAGEIGRKKAAELAKGITPQNPSQSKNEEPLPDEIARFIGENTIAHNDFEVRSRDYSFLHAADYNWKEHCYTIIQQSCGGSDVARFLDEQLDSIRKLTYRTFSGATDVDTDPFRQAVWHYVQRIQGIFYDDYDYREVNIFLGIPLKGFVKEVSCLPQNITRSSYEKTWSSSGLNLRPDERCHVCLIAMESRKLAMLLFGLRAISEYQMRS</sequence>
<protein>
    <submittedName>
        <fullName evidence="5">Uncharacterized protein</fullName>
    </submittedName>
</protein>
<evidence type="ECO:0000256" key="4">
    <source>
        <dbReference type="SAM" id="MobiDB-lite"/>
    </source>
</evidence>
<name>A0A7S4JJV8_9EUKA</name>
<dbReference type="GO" id="GO:1904262">
    <property type="term" value="P:negative regulation of TORC1 signaling"/>
    <property type="evidence" value="ECO:0007669"/>
    <property type="project" value="TreeGrafter"/>
</dbReference>
<dbReference type="GO" id="GO:1990253">
    <property type="term" value="P:cellular response to leucine starvation"/>
    <property type="evidence" value="ECO:0007669"/>
    <property type="project" value="TreeGrafter"/>
</dbReference>
<dbReference type="GO" id="GO:0070728">
    <property type="term" value="F:L-leucine binding"/>
    <property type="evidence" value="ECO:0007669"/>
    <property type="project" value="TreeGrafter"/>
</dbReference>
<dbReference type="AlphaFoldDB" id="A0A7S4JJV8"/>
<dbReference type="PANTHER" id="PTHR12474:SF0">
    <property type="entry name" value="SESTRIN HOMOLOG"/>
    <property type="match status" value="1"/>
</dbReference>
<dbReference type="SUPFAM" id="SSF69118">
    <property type="entry name" value="AhpD-like"/>
    <property type="match status" value="1"/>
</dbReference>
<evidence type="ECO:0000313" key="5">
    <source>
        <dbReference type="EMBL" id="CAE2265743.1"/>
    </source>
</evidence>
<dbReference type="Gene3D" id="1.20.1290.10">
    <property type="entry name" value="AhpD-like"/>
    <property type="match status" value="1"/>
</dbReference>
<organism evidence="5">
    <name type="scientific">Paramoeba aestuarina</name>
    <dbReference type="NCBI Taxonomy" id="180227"/>
    <lineage>
        <taxon>Eukaryota</taxon>
        <taxon>Amoebozoa</taxon>
        <taxon>Discosea</taxon>
        <taxon>Flabellinia</taxon>
        <taxon>Dactylopodida</taxon>
        <taxon>Paramoebidae</taxon>
        <taxon>Paramoeba</taxon>
    </lineage>
</organism>
<evidence type="ECO:0000256" key="2">
    <source>
        <dbReference type="ARBA" id="ARBA00008350"/>
    </source>
</evidence>
<comment type="similarity">
    <text evidence="2">Belongs to the sestrin family.</text>
</comment>
<dbReference type="GO" id="GO:0016684">
    <property type="term" value="F:oxidoreductase activity, acting on peroxide as acceptor"/>
    <property type="evidence" value="ECO:0007669"/>
    <property type="project" value="TreeGrafter"/>
</dbReference>
<dbReference type="EMBL" id="HBKR01001185">
    <property type="protein sequence ID" value="CAE2265743.1"/>
    <property type="molecule type" value="Transcribed_RNA"/>
</dbReference>
<dbReference type="GO" id="GO:1901031">
    <property type="term" value="P:regulation of response to reactive oxygen species"/>
    <property type="evidence" value="ECO:0007669"/>
    <property type="project" value="InterPro"/>
</dbReference>
<accession>A0A7S4JJV8</accession>
<evidence type="ECO:0000256" key="3">
    <source>
        <dbReference type="ARBA" id="ARBA00022490"/>
    </source>
</evidence>
<dbReference type="GO" id="GO:0005737">
    <property type="term" value="C:cytoplasm"/>
    <property type="evidence" value="ECO:0007669"/>
    <property type="project" value="UniProtKB-SubCell"/>
</dbReference>
<dbReference type="Pfam" id="PF04636">
    <property type="entry name" value="PA26"/>
    <property type="match status" value="1"/>
</dbReference>